<evidence type="ECO:0000313" key="1">
    <source>
        <dbReference type="EMBL" id="KKQ69535.1"/>
    </source>
</evidence>
<proteinExistence type="predicted"/>
<dbReference type="EMBL" id="LBUU01000013">
    <property type="protein sequence ID" value="KKQ69535.1"/>
    <property type="molecule type" value="Genomic_DNA"/>
</dbReference>
<name>A0A0G0K226_9BACT</name>
<comment type="caution">
    <text evidence="1">The sequence shown here is derived from an EMBL/GenBank/DDBJ whole genome shotgun (WGS) entry which is preliminary data.</text>
</comment>
<dbReference type="Pfam" id="PF05635">
    <property type="entry name" value="23S_rRNA_IVP"/>
    <property type="match status" value="1"/>
</dbReference>
<dbReference type="SUPFAM" id="SSF158446">
    <property type="entry name" value="IVS-encoded protein-like"/>
    <property type="match status" value="1"/>
</dbReference>
<dbReference type="PIRSF" id="PIRSF035652">
    <property type="entry name" value="CHP02436"/>
    <property type="match status" value="1"/>
</dbReference>
<dbReference type="NCBIfam" id="TIGR02436">
    <property type="entry name" value="four helix bundle protein"/>
    <property type="match status" value="1"/>
</dbReference>
<dbReference type="InterPro" id="IPR036583">
    <property type="entry name" value="23S_rRNA_IVS_sf"/>
</dbReference>
<dbReference type="AlphaFoldDB" id="A0A0G0K226"/>
<reference evidence="1 2" key="1">
    <citation type="journal article" date="2015" name="Nature">
        <title>rRNA introns, odd ribosomes, and small enigmatic genomes across a large radiation of phyla.</title>
        <authorList>
            <person name="Brown C.T."/>
            <person name="Hug L.A."/>
            <person name="Thomas B.C."/>
            <person name="Sharon I."/>
            <person name="Castelle C.J."/>
            <person name="Singh A."/>
            <person name="Wilkins M.J."/>
            <person name="Williams K.H."/>
            <person name="Banfield J.F."/>
        </authorList>
    </citation>
    <scope>NUCLEOTIDE SEQUENCE [LARGE SCALE GENOMIC DNA]</scope>
</reference>
<gene>
    <name evidence="1" type="ORF">US91_C0013G0003</name>
</gene>
<dbReference type="PATRIC" id="fig|1618638.3.peg.1186"/>
<protein>
    <submittedName>
        <fullName evidence="1">TIGR02436 family protein</fullName>
    </submittedName>
</protein>
<dbReference type="PANTHER" id="PTHR38471">
    <property type="entry name" value="FOUR HELIX BUNDLE PROTEIN"/>
    <property type="match status" value="1"/>
</dbReference>
<dbReference type="Proteomes" id="UP000034022">
    <property type="component" value="Unassembled WGS sequence"/>
</dbReference>
<sequence length="142" mass="16240">MDEEDWVICDLRLPICDLRFSFMNKNDLIKRTKDFSLRIIKLVDALPGTIAGKNIGNQIFRSGTSVAANYRAACRTRSTSEFIAKLGIVEEEADETMFWLEMIMDSETIKKELLQDLYKEANEITAIIVSSKITARNNKNKK</sequence>
<organism evidence="1 2">
    <name type="scientific">Candidatus Falkowbacteria bacterium GW2011_GWE1_38_31</name>
    <dbReference type="NCBI Taxonomy" id="1618638"/>
    <lineage>
        <taxon>Bacteria</taxon>
        <taxon>Candidatus Falkowiibacteriota</taxon>
    </lineage>
</organism>
<evidence type="ECO:0000313" key="2">
    <source>
        <dbReference type="Proteomes" id="UP000034022"/>
    </source>
</evidence>
<dbReference type="InterPro" id="IPR012657">
    <property type="entry name" value="23S_rRNA-intervening_sequence"/>
</dbReference>
<dbReference type="Gene3D" id="1.20.1440.60">
    <property type="entry name" value="23S rRNA-intervening sequence"/>
    <property type="match status" value="1"/>
</dbReference>
<accession>A0A0G0K226</accession>
<dbReference type="PANTHER" id="PTHR38471:SF2">
    <property type="entry name" value="FOUR HELIX BUNDLE PROTEIN"/>
    <property type="match status" value="1"/>
</dbReference>